<reference evidence="1 2" key="2">
    <citation type="submission" date="2019-05" db="EMBL/GenBank/DDBJ databases">
        <authorList>
            <person name="Suflita J.M."/>
            <person name="Marks C.R."/>
        </authorList>
    </citation>
    <scope>NUCLEOTIDE SEQUENCE [LARGE SCALE GENOMIC DNA]</scope>
    <source>
        <strain evidence="1 2">ALDC</strain>
    </source>
</reference>
<keyword evidence="2" id="KW-1185">Reference proteome</keyword>
<reference evidence="1 2" key="1">
    <citation type="submission" date="2019-05" db="EMBL/GenBank/DDBJ databases">
        <title>The Complete Genome Sequence of the n-alkane-degrading Desulfoglaeba alkanexedens ALDC reveals multiple alkylsuccinate synthase gene clusters.</title>
        <authorList>
            <person name="Callaghan A.V."/>
            <person name="Davidova I.A."/>
            <person name="Duncan K.E."/>
            <person name="Morris B."/>
            <person name="McInerney M.J."/>
        </authorList>
    </citation>
    <scope>NUCLEOTIDE SEQUENCE [LARGE SCALE GENOMIC DNA]</scope>
    <source>
        <strain evidence="1 2">ALDC</strain>
    </source>
</reference>
<gene>
    <name evidence="1" type="ORF">FDQ92_07660</name>
</gene>
<dbReference type="OrthoDB" id="368791at2"/>
<proteinExistence type="predicted"/>
<accession>A0A4V1ERL5</accession>
<dbReference type="RefSeq" id="WP_137424030.1">
    <property type="nucleotide sequence ID" value="NZ_CP040098.1"/>
</dbReference>
<dbReference type="Proteomes" id="UP000298602">
    <property type="component" value="Chromosome"/>
</dbReference>
<organism evidence="1 2">
    <name type="scientific">Desulfoglaeba alkanexedens ALDC</name>
    <dbReference type="NCBI Taxonomy" id="980445"/>
    <lineage>
        <taxon>Bacteria</taxon>
        <taxon>Pseudomonadati</taxon>
        <taxon>Thermodesulfobacteriota</taxon>
        <taxon>Syntrophobacteria</taxon>
        <taxon>Syntrophobacterales</taxon>
        <taxon>Syntrophobacteraceae</taxon>
        <taxon>Desulfoglaeba</taxon>
    </lineage>
</organism>
<protein>
    <submittedName>
        <fullName evidence="1">Uncharacterized protein</fullName>
    </submittedName>
</protein>
<dbReference type="SUPFAM" id="SSF52540">
    <property type="entry name" value="P-loop containing nucleoside triphosphate hydrolases"/>
    <property type="match status" value="1"/>
</dbReference>
<dbReference type="EMBL" id="CP040098">
    <property type="protein sequence ID" value="QCQ22061.1"/>
    <property type="molecule type" value="Genomic_DNA"/>
</dbReference>
<evidence type="ECO:0000313" key="2">
    <source>
        <dbReference type="Proteomes" id="UP000298602"/>
    </source>
</evidence>
<dbReference type="InterPro" id="IPR027417">
    <property type="entry name" value="P-loop_NTPase"/>
</dbReference>
<name>A0A4V1ERL5_9BACT</name>
<evidence type="ECO:0000313" key="1">
    <source>
        <dbReference type="EMBL" id="QCQ22061.1"/>
    </source>
</evidence>
<dbReference type="AlphaFoldDB" id="A0A4V1ERL5"/>
<dbReference type="Gene3D" id="3.40.50.300">
    <property type="entry name" value="P-loop containing nucleotide triphosphate hydrolases"/>
    <property type="match status" value="1"/>
</dbReference>
<sequence>MNTEGPTSPEALAVMIRKSLGSPLQSGEMGVLMARTGVGKTACLTHIAIEHLFQGRKVLHACIGELPEKIKIWYEELMNHMAERPGDRERVLELRRSIGTSRFIMSFMRQTFSPQKLDEGLANLEAQVQFRPDLIVVDGIDFERASRDHVEALQRIAEDRRAAIWLSCRTHRHIDRANHNGIPYPCDQIDNLFQAILLLEPEPENIRITVLKHYDRYRPEAAPVSLDPHTFLLKEQKRGRLTA</sequence>
<dbReference type="KEGG" id="dax:FDQ92_07660"/>